<accession>A0A101LWE8</accession>
<dbReference type="AlphaFoldDB" id="A0A101LWE8"/>
<comment type="caution">
    <text evidence="1">The sequence shown here is derived from an EMBL/GenBank/DDBJ whole genome shotgun (WGS) entry which is preliminary data.</text>
</comment>
<protein>
    <submittedName>
        <fullName evidence="1">Uncharacterized protein</fullName>
    </submittedName>
</protein>
<dbReference type="EMBL" id="LKAM01000011">
    <property type="protein sequence ID" value="KUM46609.1"/>
    <property type="molecule type" value="Genomic_DNA"/>
</dbReference>
<proteinExistence type="predicted"/>
<gene>
    <name evidence="1" type="ORF">ABT39_MTgene1711</name>
</gene>
<evidence type="ECO:0000313" key="1">
    <source>
        <dbReference type="EMBL" id="KUM46609.1"/>
    </source>
</evidence>
<reference evidence="1" key="1">
    <citation type="journal article" date="2015" name="Genome Biol. Evol.">
        <title>Organellar Genomes of White Spruce (Picea glauca): Assembly and Annotation.</title>
        <authorList>
            <person name="Jackman S.D."/>
            <person name="Warren R.L."/>
            <person name="Gibb E.A."/>
            <person name="Vandervalk B.P."/>
            <person name="Mohamadi H."/>
            <person name="Chu J."/>
            <person name="Raymond A."/>
            <person name="Pleasance S."/>
            <person name="Coope R."/>
            <person name="Wildung M.R."/>
            <person name="Ritland C.E."/>
            <person name="Bousquet J."/>
            <person name="Jones S.J."/>
            <person name="Bohlmann J."/>
            <person name="Birol I."/>
        </authorList>
    </citation>
    <scope>NUCLEOTIDE SEQUENCE [LARGE SCALE GENOMIC DNA]</scope>
    <source>
        <tissue evidence="1">Flushing bud</tissue>
    </source>
</reference>
<name>A0A101LWE8_PICGL</name>
<sequence>MKKTDLSFIRREGGLISYIEGLLNWTQIRFSGTCTHRRWSTFRSLPNSPGLCGVISVCRVY</sequence>
<organism evidence="1">
    <name type="scientific">Picea glauca</name>
    <name type="common">White spruce</name>
    <name type="synonym">Pinus glauca</name>
    <dbReference type="NCBI Taxonomy" id="3330"/>
    <lineage>
        <taxon>Eukaryota</taxon>
        <taxon>Viridiplantae</taxon>
        <taxon>Streptophyta</taxon>
        <taxon>Embryophyta</taxon>
        <taxon>Tracheophyta</taxon>
        <taxon>Spermatophyta</taxon>
        <taxon>Pinopsida</taxon>
        <taxon>Pinidae</taxon>
        <taxon>Conifers I</taxon>
        <taxon>Pinales</taxon>
        <taxon>Pinaceae</taxon>
        <taxon>Picea</taxon>
    </lineage>
</organism>
<keyword evidence="1" id="KW-0496">Mitochondrion</keyword>
<geneLocation type="mitochondrion" evidence="1"/>